<evidence type="ECO:0000313" key="2">
    <source>
        <dbReference type="EMBL" id="RNA17083.1"/>
    </source>
</evidence>
<comment type="caution">
    <text evidence="2">The sequence shown here is derived from an EMBL/GenBank/DDBJ whole genome shotgun (WGS) entry which is preliminary data.</text>
</comment>
<organism evidence="2 3">
    <name type="scientific">Brachionus plicatilis</name>
    <name type="common">Marine rotifer</name>
    <name type="synonym">Brachionus muelleri</name>
    <dbReference type="NCBI Taxonomy" id="10195"/>
    <lineage>
        <taxon>Eukaryota</taxon>
        <taxon>Metazoa</taxon>
        <taxon>Spiralia</taxon>
        <taxon>Gnathifera</taxon>
        <taxon>Rotifera</taxon>
        <taxon>Eurotatoria</taxon>
        <taxon>Monogononta</taxon>
        <taxon>Pseudotrocha</taxon>
        <taxon>Ploima</taxon>
        <taxon>Brachionidae</taxon>
        <taxon>Brachionus</taxon>
    </lineage>
</organism>
<name>A0A3M7R0K8_BRAPC</name>
<reference evidence="2 3" key="1">
    <citation type="journal article" date="2018" name="Sci. Rep.">
        <title>Genomic signatures of local adaptation to the degree of environmental predictability in rotifers.</title>
        <authorList>
            <person name="Franch-Gras L."/>
            <person name="Hahn C."/>
            <person name="Garcia-Roger E.M."/>
            <person name="Carmona M.J."/>
            <person name="Serra M."/>
            <person name="Gomez A."/>
        </authorList>
    </citation>
    <scope>NUCLEOTIDE SEQUENCE [LARGE SCALE GENOMIC DNA]</scope>
    <source>
        <strain evidence="2">HYR1</strain>
    </source>
</reference>
<evidence type="ECO:0000256" key="1">
    <source>
        <dbReference type="SAM" id="MobiDB-lite"/>
    </source>
</evidence>
<proteinExistence type="predicted"/>
<feature type="compositionally biased region" description="Polar residues" evidence="1">
    <location>
        <begin position="119"/>
        <end position="134"/>
    </location>
</feature>
<protein>
    <submittedName>
        <fullName evidence="2">Uncharacterized protein</fullName>
    </submittedName>
</protein>
<feature type="region of interest" description="Disordered" evidence="1">
    <location>
        <begin position="1"/>
        <end position="27"/>
    </location>
</feature>
<dbReference type="Proteomes" id="UP000276133">
    <property type="component" value="Unassembled WGS sequence"/>
</dbReference>
<evidence type="ECO:0000313" key="3">
    <source>
        <dbReference type="Proteomes" id="UP000276133"/>
    </source>
</evidence>
<dbReference type="Gene3D" id="1.20.5.340">
    <property type="match status" value="1"/>
</dbReference>
<dbReference type="OrthoDB" id="6108017at2759"/>
<feature type="region of interest" description="Disordered" evidence="1">
    <location>
        <begin position="88"/>
        <end position="134"/>
    </location>
</feature>
<gene>
    <name evidence="2" type="ORF">BpHYR1_003352</name>
</gene>
<feature type="non-terminal residue" evidence="2">
    <location>
        <position position="1"/>
    </location>
</feature>
<dbReference type="EMBL" id="REGN01004536">
    <property type="protein sequence ID" value="RNA17083.1"/>
    <property type="molecule type" value="Genomic_DNA"/>
</dbReference>
<keyword evidence="3" id="KW-1185">Reference proteome</keyword>
<accession>A0A3M7R0K8</accession>
<dbReference type="AlphaFoldDB" id="A0A3M7R0K8"/>
<sequence length="134" mass="14787">IEKLQTKLKTNKRAIDENEEEMTQLRSRYRKATRDIDELNEQIDKLKLEINTLRSRPSSKLTTSSMFASKVRQSSGIAKILSETQDLDDDDLDNTFTSHHNTGSNGGGLSLTSGANGSHSSLSTISSNKESPTS</sequence>